<dbReference type="AlphaFoldDB" id="A0A0M6XN19"/>
<protein>
    <recommendedName>
        <fullName evidence="1">YjiS-like domain-containing protein</fullName>
    </recommendedName>
</protein>
<reference evidence="2 3" key="1">
    <citation type="submission" date="2015-07" db="EMBL/GenBank/DDBJ databases">
        <authorList>
            <person name="Noorani M."/>
        </authorList>
    </citation>
    <scope>NUCLEOTIDE SEQUENCE [LARGE SCALE GENOMIC DNA]</scope>
    <source>
        <strain evidence="2 3">CECT 5088</strain>
    </source>
</reference>
<accession>A0A0M6XN19</accession>
<feature type="domain" description="YjiS-like" evidence="1">
    <location>
        <begin position="37"/>
        <end position="62"/>
    </location>
</feature>
<dbReference type="Proteomes" id="UP000048908">
    <property type="component" value="Unassembled WGS sequence"/>
</dbReference>
<gene>
    <name evidence="2" type="ORF">JAN5088_00182</name>
</gene>
<dbReference type="EMBL" id="CXPG01000009">
    <property type="protein sequence ID" value="CTQ31424.1"/>
    <property type="molecule type" value="Genomic_DNA"/>
</dbReference>
<dbReference type="RefSeq" id="WP_055680915.1">
    <property type="nucleotide sequence ID" value="NZ_CXPG01000009.1"/>
</dbReference>
<organism evidence="2 3">
    <name type="scientific">Jannaschia rubra</name>
    <dbReference type="NCBI Taxonomy" id="282197"/>
    <lineage>
        <taxon>Bacteria</taxon>
        <taxon>Pseudomonadati</taxon>
        <taxon>Pseudomonadota</taxon>
        <taxon>Alphaproteobacteria</taxon>
        <taxon>Rhodobacterales</taxon>
        <taxon>Roseobacteraceae</taxon>
        <taxon>Jannaschia</taxon>
    </lineage>
</organism>
<evidence type="ECO:0000259" key="1">
    <source>
        <dbReference type="Pfam" id="PF06568"/>
    </source>
</evidence>
<dbReference type="OrthoDB" id="7876746at2"/>
<evidence type="ECO:0000313" key="3">
    <source>
        <dbReference type="Proteomes" id="UP000048908"/>
    </source>
</evidence>
<dbReference type="InterPro" id="IPR009506">
    <property type="entry name" value="YjiS-like"/>
</dbReference>
<proteinExistence type="predicted"/>
<keyword evidence="3" id="KW-1185">Reference proteome</keyword>
<name>A0A0M6XN19_9RHOB</name>
<evidence type="ECO:0000313" key="2">
    <source>
        <dbReference type="EMBL" id="CTQ31424.1"/>
    </source>
</evidence>
<sequence length="99" mass="11355">MHPLIIARVLDAPQRRIDIAPGRVGLRRWLRTRLDGWQRQRMVATLHSLDDRTLRDIGLHRGGIAEFVDRLDRGELRMAPVARRTSPAPEQAEVYARAA</sequence>
<dbReference type="Pfam" id="PF06568">
    <property type="entry name" value="YjiS-like"/>
    <property type="match status" value="1"/>
</dbReference>